<protein>
    <submittedName>
        <fullName evidence="1">Uncharacterized protein</fullName>
    </submittedName>
</protein>
<sequence length="206" mass="23306">MNGTQEAPVGTSLAAHFETKRRILATVKQMEKRNENVKEATPDEILEALWKSEETVFKFKFQIPEEVQALDTTVKKNRKRKSKRKAKKKLEKVGKTIENVTSGERLDAVVPLMAIGTAKDKRNKSVGSKQMNDKVKTENLAISSSFLKLRKATGTESEVAKMHLRYGQGRRNLAAMKQRQQRKTMMDAPTMEAAALSNDFKFNFST</sequence>
<evidence type="ECO:0000313" key="1">
    <source>
        <dbReference type="EMBL" id="RMX69942.1"/>
    </source>
</evidence>
<dbReference type="EMBL" id="QLLG01000009">
    <property type="protein sequence ID" value="RMX69942.1"/>
    <property type="molecule type" value="Genomic_DNA"/>
</dbReference>
<evidence type="ECO:0000313" key="2">
    <source>
        <dbReference type="EMBL" id="RQM17173.1"/>
    </source>
</evidence>
<evidence type="ECO:0000313" key="4">
    <source>
        <dbReference type="Proteomes" id="UP000286097"/>
    </source>
</evidence>
<evidence type="ECO:0000313" key="3">
    <source>
        <dbReference type="Proteomes" id="UP000282087"/>
    </source>
</evidence>
<dbReference type="Proteomes" id="UP000282087">
    <property type="component" value="Unassembled WGS sequence"/>
</dbReference>
<dbReference type="EMBL" id="QKXF01000101">
    <property type="protein sequence ID" value="RQM17173.1"/>
    <property type="molecule type" value="Genomic_DNA"/>
</dbReference>
<organism evidence="1 3">
    <name type="scientific">Peronospora effusa</name>
    <dbReference type="NCBI Taxonomy" id="542832"/>
    <lineage>
        <taxon>Eukaryota</taxon>
        <taxon>Sar</taxon>
        <taxon>Stramenopiles</taxon>
        <taxon>Oomycota</taxon>
        <taxon>Peronosporomycetes</taxon>
        <taxon>Peronosporales</taxon>
        <taxon>Peronosporaceae</taxon>
        <taxon>Peronospora</taxon>
    </lineage>
</organism>
<dbReference type="Proteomes" id="UP000286097">
    <property type="component" value="Unassembled WGS sequence"/>
</dbReference>
<comment type="caution">
    <text evidence="1">The sequence shown here is derived from an EMBL/GenBank/DDBJ whole genome shotgun (WGS) entry which is preliminary data.</text>
</comment>
<reference evidence="3 4" key="1">
    <citation type="submission" date="2018-06" db="EMBL/GenBank/DDBJ databases">
        <title>Comparative genomics of downy mildews reveals potential adaptations to biotrophy.</title>
        <authorList>
            <person name="Fletcher K."/>
            <person name="Klosterman S.J."/>
            <person name="Derevnina L."/>
            <person name="Martin F."/>
            <person name="Koike S."/>
            <person name="Reyes Chin-Wo S."/>
            <person name="Mou B."/>
            <person name="Michelmore R."/>
        </authorList>
    </citation>
    <scope>NUCLEOTIDE SEQUENCE [LARGE SCALE GENOMIC DNA]</scope>
    <source>
        <strain evidence="2 4">R13</strain>
        <strain evidence="1 3">R14</strain>
    </source>
</reference>
<dbReference type="VEuPathDB" id="FungiDB:DD237_002547"/>
<dbReference type="AlphaFoldDB" id="A0A3M6VUI1"/>
<keyword evidence="3" id="KW-1185">Reference proteome</keyword>
<proteinExistence type="predicted"/>
<gene>
    <name evidence="2" type="ORF">DD237_002547</name>
    <name evidence="1" type="ORF">DD238_001894</name>
</gene>
<accession>A0A3M6VUI1</accession>
<name>A0A3M6VUI1_9STRA</name>